<dbReference type="PIRSF" id="PIRSF006603">
    <property type="entry name" value="DinF"/>
    <property type="match status" value="1"/>
</dbReference>
<dbReference type="AlphaFoldDB" id="A0A1M7ITS3"/>
<dbReference type="Pfam" id="PF01554">
    <property type="entry name" value="MatE"/>
    <property type="match status" value="2"/>
</dbReference>
<dbReference type="GO" id="GO:0005886">
    <property type="term" value="C:plasma membrane"/>
    <property type="evidence" value="ECO:0007669"/>
    <property type="project" value="UniProtKB-SubCell"/>
</dbReference>
<keyword evidence="2" id="KW-0813">Transport</keyword>
<dbReference type="InterPro" id="IPR048279">
    <property type="entry name" value="MdtK-like"/>
</dbReference>
<evidence type="ECO:0000313" key="12">
    <source>
        <dbReference type="Proteomes" id="UP000186002"/>
    </source>
</evidence>
<reference evidence="11 12" key="1">
    <citation type="submission" date="2016-11" db="EMBL/GenBank/DDBJ databases">
        <authorList>
            <person name="Jaros S."/>
            <person name="Januszkiewicz K."/>
            <person name="Wedrychowicz H."/>
        </authorList>
    </citation>
    <scope>NUCLEOTIDE SEQUENCE [LARGE SCALE GENOMIC DNA]</scope>
    <source>
        <strain evidence="11 12">DSM 22153</strain>
    </source>
</reference>
<dbReference type="InterPro" id="IPR002528">
    <property type="entry name" value="MATE_fam"/>
</dbReference>
<dbReference type="EMBL" id="FRBW01000002">
    <property type="protein sequence ID" value="SHM44095.1"/>
    <property type="molecule type" value="Genomic_DNA"/>
</dbReference>
<feature type="transmembrane region" description="Helical" evidence="10">
    <location>
        <begin position="434"/>
        <end position="455"/>
    </location>
</feature>
<dbReference type="PANTHER" id="PTHR43298:SF2">
    <property type="entry name" value="FMN_FAD EXPORTER YEEO-RELATED"/>
    <property type="match status" value="1"/>
</dbReference>
<dbReference type="PANTHER" id="PTHR43298">
    <property type="entry name" value="MULTIDRUG RESISTANCE PROTEIN NORM-RELATED"/>
    <property type="match status" value="1"/>
</dbReference>
<feature type="transmembrane region" description="Helical" evidence="10">
    <location>
        <begin position="406"/>
        <end position="428"/>
    </location>
</feature>
<evidence type="ECO:0000313" key="11">
    <source>
        <dbReference type="EMBL" id="SHM44095.1"/>
    </source>
</evidence>
<evidence type="ECO:0000256" key="8">
    <source>
        <dbReference type="ARBA" id="ARBA00023136"/>
    </source>
</evidence>
<accession>A0A1M7ITS3</accession>
<protein>
    <recommendedName>
        <fullName evidence="9">Multidrug-efflux transporter</fullName>
    </recommendedName>
</protein>
<evidence type="ECO:0000256" key="3">
    <source>
        <dbReference type="ARBA" id="ARBA00022449"/>
    </source>
</evidence>
<evidence type="ECO:0000256" key="2">
    <source>
        <dbReference type="ARBA" id="ARBA00022448"/>
    </source>
</evidence>
<keyword evidence="7" id="KW-0406">Ion transport</keyword>
<keyword evidence="3" id="KW-0050">Antiport</keyword>
<sequence>MPVPAVSETFAERTARVWRSDIRPTLSLGLPLAGAQLAQIAINATDVLMIGRLGAEKLAASVLAFNLYMLMWFFGMGIIQAVIPLAAQARGRRDLRQLRRVVRMGLWVAFLYCVPALVVLHFAEEVLVFLGQDPALAELAGGYMDWLKWTIVPGLVMFALRAFLTVMEKSQVVLFATITGALANAVFDYLLIFGEFGFPKLELVGAGIASVGSSMATLLFLFVYTIRHSHLRRYSLFGRLWRPDWQVLVQILKLGLPIAVTIVAEGGLFTASSILIGWLGTLPLAAHGIALQIASITFMVPLGISQAALTRVGLAAGRQDLGGVGRAGWSALAVAELFMLLCAITFWVIPETLISFYLDFSNPQSQEVLSLAVTFLAVAAIFQIADGAQAIGTNILRGLGDTTLPLIYALGGYWIIGIGLSLGLGFGAGWGGAGVWSGLAGGLATVGALTLVRFYRREELGLIKAAPAER</sequence>
<keyword evidence="12" id="KW-1185">Reference proteome</keyword>
<feature type="transmembrane region" description="Helical" evidence="10">
    <location>
        <begin position="247"/>
        <end position="269"/>
    </location>
</feature>
<keyword evidence="5 10" id="KW-0812">Transmembrane</keyword>
<proteinExistence type="predicted"/>
<dbReference type="STRING" id="735517.SAMN05444272_2631"/>
<organism evidence="11 12">
    <name type="scientific">Roseibium suaedae</name>
    <dbReference type="NCBI Taxonomy" id="735517"/>
    <lineage>
        <taxon>Bacteria</taxon>
        <taxon>Pseudomonadati</taxon>
        <taxon>Pseudomonadota</taxon>
        <taxon>Alphaproteobacteria</taxon>
        <taxon>Hyphomicrobiales</taxon>
        <taxon>Stappiaceae</taxon>
        <taxon>Roseibium</taxon>
    </lineage>
</organism>
<dbReference type="Proteomes" id="UP000186002">
    <property type="component" value="Unassembled WGS sequence"/>
</dbReference>
<dbReference type="NCBIfam" id="TIGR00797">
    <property type="entry name" value="matE"/>
    <property type="match status" value="1"/>
</dbReference>
<dbReference type="CDD" id="cd13131">
    <property type="entry name" value="MATE_NorM_like"/>
    <property type="match status" value="1"/>
</dbReference>
<evidence type="ECO:0000256" key="10">
    <source>
        <dbReference type="SAM" id="Phobius"/>
    </source>
</evidence>
<evidence type="ECO:0000256" key="9">
    <source>
        <dbReference type="ARBA" id="ARBA00031636"/>
    </source>
</evidence>
<name>A0A1M7ITS3_9HYPH</name>
<evidence type="ECO:0000256" key="6">
    <source>
        <dbReference type="ARBA" id="ARBA00022989"/>
    </source>
</evidence>
<feature type="transmembrane region" description="Helical" evidence="10">
    <location>
        <begin position="289"/>
        <end position="309"/>
    </location>
</feature>
<feature type="transmembrane region" description="Helical" evidence="10">
    <location>
        <begin position="58"/>
        <end position="83"/>
    </location>
</feature>
<evidence type="ECO:0000256" key="1">
    <source>
        <dbReference type="ARBA" id="ARBA00004429"/>
    </source>
</evidence>
<evidence type="ECO:0000256" key="5">
    <source>
        <dbReference type="ARBA" id="ARBA00022692"/>
    </source>
</evidence>
<evidence type="ECO:0000256" key="7">
    <source>
        <dbReference type="ARBA" id="ARBA00023065"/>
    </source>
</evidence>
<feature type="transmembrane region" description="Helical" evidence="10">
    <location>
        <begin position="172"/>
        <end position="192"/>
    </location>
</feature>
<feature type="transmembrane region" description="Helical" evidence="10">
    <location>
        <begin position="104"/>
        <end position="123"/>
    </location>
</feature>
<feature type="transmembrane region" description="Helical" evidence="10">
    <location>
        <begin position="368"/>
        <end position="385"/>
    </location>
</feature>
<feature type="transmembrane region" description="Helical" evidence="10">
    <location>
        <begin position="329"/>
        <end position="348"/>
    </location>
</feature>
<dbReference type="RefSeq" id="WP_208980062.1">
    <property type="nucleotide sequence ID" value="NZ_FRBW01000002.1"/>
</dbReference>
<feature type="transmembrane region" description="Helical" evidence="10">
    <location>
        <begin position="204"/>
        <end position="226"/>
    </location>
</feature>
<keyword evidence="4" id="KW-1003">Cell membrane</keyword>
<comment type="subcellular location">
    <subcellularLocation>
        <location evidence="1">Cell inner membrane</location>
        <topology evidence="1">Multi-pass membrane protein</topology>
    </subcellularLocation>
</comment>
<dbReference type="GO" id="GO:0042910">
    <property type="term" value="F:xenobiotic transmembrane transporter activity"/>
    <property type="evidence" value="ECO:0007669"/>
    <property type="project" value="InterPro"/>
</dbReference>
<dbReference type="GO" id="GO:0006811">
    <property type="term" value="P:monoatomic ion transport"/>
    <property type="evidence" value="ECO:0007669"/>
    <property type="project" value="UniProtKB-KW"/>
</dbReference>
<keyword evidence="6 10" id="KW-1133">Transmembrane helix</keyword>
<keyword evidence="8 10" id="KW-0472">Membrane</keyword>
<evidence type="ECO:0000256" key="4">
    <source>
        <dbReference type="ARBA" id="ARBA00022475"/>
    </source>
</evidence>
<feature type="transmembrane region" description="Helical" evidence="10">
    <location>
        <begin position="143"/>
        <end position="160"/>
    </location>
</feature>
<dbReference type="GO" id="GO:0015297">
    <property type="term" value="F:antiporter activity"/>
    <property type="evidence" value="ECO:0007669"/>
    <property type="project" value="UniProtKB-KW"/>
</dbReference>
<gene>
    <name evidence="11" type="ORF">SAMN05444272_2631</name>
</gene>
<dbReference type="InterPro" id="IPR050222">
    <property type="entry name" value="MATE_MdtK"/>
</dbReference>